<dbReference type="PANTHER" id="PTHR43161">
    <property type="entry name" value="SORBITOL DEHYDROGENASE"/>
    <property type="match status" value="1"/>
</dbReference>
<dbReference type="CDD" id="cd05285">
    <property type="entry name" value="sorbitol_DH"/>
    <property type="match status" value="1"/>
</dbReference>
<organism evidence="8 9">
    <name type="scientific">Myriangium duriaei CBS 260.36</name>
    <dbReference type="NCBI Taxonomy" id="1168546"/>
    <lineage>
        <taxon>Eukaryota</taxon>
        <taxon>Fungi</taxon>
        <taxon>Dikarya</taxon>
        <taxon>Ascomycota</taxon>
        <taxon>Pezizomycotina</taxon>
        <taxon>Dothideomycetes</taxon>
        <taxon>Dothideomycetidae</taxon>
        <taxon>Myriangiales</taxon>
        <taxon>Myriangiaceae</taxon>
        <taxon>Myriangium</taxon>
    </lineage>
</organism>
<name>A0A9P4IXJ4_9PEZI</name>
<dbReference type="AlphaFoldDB" id="A0A9P4IXJ4"/>
<dbReference type="Pfam" id="PF00107">
    <property type="entry name" value="ADH_zinc_N"/>
    <property type="match status" value="1"/>
</dbReference>
<protein>
    <submittedName>
        <fullName evidence="8">Sorbitol dehydrogenase-like protein</fullName>
    </submittedName>
</protein>
<evidence type="ECO:0000313" key="9">
    <source>
        <dbReference type="Proteomes" id="UP000799439"/>
    </source>
</evidence>
<proteinExistence type="inferred from homology"/>
<reference evidence="8" key="1">
    <citation type="journal article" date="2020" name="Stud. Mycol.">
        <title>101 Dothideomycetes genomes: a test case for predicting lifestyles and emergence of pathogens.</title>
        <authorList>
            <person name="Haridas S."/>
            <person name="Albert R."/>
            <person name="Binder M."/>
            <person name="Bloem J."/>
            <person name="Labutti K."/>
            <person name="Salamov A."/>
            <person name="Andreopoulos B."/>
            <person name="Baker S."/>
            <person name="Barry K."/>
            <person name="Bills G."/>
            <person name="Bluhm B."/>
            <person name="Cannon C."/>
            <person name="Castanera R."/>
            <person name="Culley D."/>
            <person name="Daum C."/>
            <person name="Ezra D."/>
            <person name="Gonzalez J."/>
            <person name="Henrissat B."/>
            <person name="Kuo A."/>
            <person name="Liang C."/>
            <person name="Lipzen A."/>
            <person name="Lutzoni F."/>
            <person name="Magnuson J."/>
            <person name="Mondo S."/>
            <person name="Nolan M."/>
            <person name="Ohm R."/>
            <person name="Pangilinan J."/>
            <person name="Park H.-J."/>
            <person name="Ramirez L."/>
            <person name="Alfaro M."/>
            <person name="Sun H."/>
            <person name="Tritt A."/>
            <person name="Yoshinaga Y."/>
            <person name="Zwiers L.-H."/>
            <person name="Turgeon B."/>
            <person name="Goodwin S."/>
            <person name="Spatafora J."/>
            <person name="Crous P."/>
            <person name="Grigoriev I."/>
        </authorList>
    </citation>
    <scope>NUCLEOTIDE SEQUENCE</scope>
    <source>
        <strain evidence="8">CBS 260.36</strain>
    </source>
</reference>
<feature type="domain" description="Enoyl reductase (ER)" evidence="7">
    <location>
        <begin position="17"/>
        <end position="375"/>
    </location>
</feature>
<dbReference type="EMBL" id="ML996087">
    <property type="protein sequence ID" value="KAF2151748.1"/>
    <property type="molecule type" value="Genomic_DNA"/>
</dbReference>
<dbReference type="InterPro" id="IPR013154">
    <property type="entry name" value="ADH-like_N"/>
</dbReference>
<dbReference type="SMART" id="SM00829">
    <property type="entry name" value="PKS_ER"/>
    <property type="match status" value="1"/>
</dbReference>
<dbReference type="GO" id="GO:0003939">
    <property type="term" value="F:L-iditol 2-dehydrogenase (NAD+) activity"/>
    <property type="evidence" value="ECO:0007669"/>
    <property type="project" value="TreeGrafter"/>
</dbReference>
<dbReference type="InterPro" id="IPR045306">
    <property type="entry name" value="SDH-like"/>
</dbReference>
<comment type="caution">
    <text evidence="8">The sequence shown here is derived from an EMBL/GenBank/DDBJ whole genome shotgun (WGS) entry which is preliminary data.</text>
</comment>
<sequence>MTSTTETQQVQASVLHGIKDLRLETRSLPAPSADEVQIAIHSTGLCGSDLHYYSHYRNGDIIVREPLTLGHESAGIVVSAPPSSSLSVGDHVALEVGVPCSACTNCTSGRYNICPTLRFRSSAKSFPHFQGTLQSRINHPAKWCHKLPASVSLAEGALLEPLSVALHAVRRSLMPQGARVLVLGAGAVGALCAGVAKMKGAGTVVIADIDEGRTEFAVNRRFADARFTVPLKRGKDVDEGLQIAKDTAQEIGEVKLSDGTALGPVDVVFECTGVQACVQAGIYATTPGGRVMLVGMGNPIQTLALSAAALREVDLVGVFRYANTYAEGIELVARQRPEDPDFKALVTHTVQGLENVEKAFEMAGKTKDAEGKLVLKVVLETPEGAR</sequence>
<evidence type="ECO:0000256" key="2">
    <source>
        <dbReference type="ARBA" id="ARBA00008072"/>
    </source>
</evidence>
<evidence type="ECO:0000256" key="1">
    <source>
        <dbReference type="ARBA" id="ARBA00001947"/>
    </source>
</evidence>
<accession>A0A9P4IXJ4</accession>
<comment type="cofactor">
    <cofactor evidence="1">
        <name>Zn(2+)</name>
        <dbReference type="ChEBI" id="CHEBI:29105"/>
    </cofactor>
</comment>
<evidence type="ECO:0000256" key="3">
    <source>
        <dbReference type="ARBA" id="ARBA00022723"/>
    </source>
</evidence>
<gene>
    <name evidence="8" type="ORF">K461DRAFT_227542</name>
</gene>
<dbReference type="Pfam" id="PF08240">
    <property type="entry name" value="ADH_N"/>
    <property type="match status" value="1"/>
</dbReference>
<dbReference type="Gene3D" id="3.90.180.10">
    <property type="entry name" value="Medium-chain alcohol dehydrogenases, catalytic domain"/>
    <property type="match status" value="1"/>
</dbReference>
<evidence type="ECO:0000313" key="8">
    <source>
        <dbReference type="EMBL" id="KAF2151748.1"/>
    </source>
</evidence>
<dbReference type="InterPro" id="IPR011032">
    <property type="entry name" value="GroES-like_sf"/>
</dbReference>
<dbReference type="SUPFAM" id="SSF50129">
    <property type="entry name" value="GroES-like"/>
    <property type="match status" value="1"/>
</dbReference>
<comment type="similarity">
    <text evidence="2">Belongs to the zinc-containing alcohol dehydrogenase family.</text>
</comment>
<dbReference type="PANTHER" id="PTHR43161:SF25">
    <property type="entry name" value="ALCOHOL DEHYDROGENASE, PUTATIVE (AFU_ORTHOLOGUE AFUA_1G14390)-RELATED"/>
    <property type="match status" value="1"/>
</dbReference>
<dbReference type="InterPro" id="IPR020843">
    <property type="entry name" value="ER"/>
</dbReference>
<dbReference type="GO" id="GO:0006062">
    <property type="term" value="P:sorbitol catabolic process"/>
    <property type="evidence" value="ECO:0007669"/>
    <property type="project" value="TreeGrafter"/>
</dbReference>
<keyword evidence="3" id="KW-0479">Metal-binding</keyword>
<keyword evidence="5" id="KW-0560">Oxidoreductase</keyword>
<keyword evidence="6" id="KW-0520">NAD</keyword>
<dbReference type="SUPFAM" id="SSF51735">
    <property type="entry name" value="NAD(P)-binding Rossmann-fold domains"/>
    <property type="match status" value="1"/>
</dbReference>
<dbReference type="Proteomes" id="UP000799439">
    <property type="component" value="Unassembled WGS sequence"/>
</dbReference>
<keyword evidence="4" id="KW-0862">Zinc</keyword>
<evidence type="ECO:0000256" key="6">
    <source>
        <dbReference type="ARBA" id="ARBA00023027"/>
    </source>
</evidence>
<evidence type="ECO:0000256" key="5">
    <source>
        <dbReference type="ARBA" id="ARBA00023002"/>
    </source>
</evidence>
<keyword evidence="9" id="KW-1185">Reference proteome</keyword>
<evidence type="ECO:0000256" key="4">
    <source>
        <dbReference type="ARBA" id="ARBA00022833"/>
    </source>
</evidence>
<dbReference type="OrthoDB" id="5363962at2759"/>
<dbReference type="Gene3D" id="3.40.50.720">
    <property type="entry name" value="NAD(P)-binding Rossmann-like Domain"/>
    <property type="match status" value="1"/>
</dbReference>
<dbReference type="GO" id="GO:0046872">
    <property type="term" value="F:metal ion binding"/>
    <property type="evidence" value="ECO:0007669"/>
    <property type="project" value="UniProtKB-KW"/>
</dbReference>
<evidence type="ECO:0000259" key="7">
    <source>
        <dbReference type="SMART" id="SM00829"/>
    </source>
</evidence>
<dbReference type="InterPro" id="IPR036291">
    <property type="entry name" value="NAD(P)-bd_dom_sf"/>
</dbReference>
<dbReference type="InterPro" id="IPR013149">
    <property type="entry name" value="ADH-like_C"/>
</dbReference>